<dbReference type="GO" id="GO:0008757">
    <property type="term" value="F:S-adenosylmethionine-dependent methyltransferase activity"/>
    <property type="evidence" value="ECO:0007669"/>
    <property type="project" value="InterPro"/>
</dbReference>
<dbReference type="eggNOG" id="KOG2798">
    <property type="taxonomic scope" value="Eukaryota"/>
</dbReference>
<dbReference type="PANTHER" id="PTHR12303:SF13">
    <property type="match status" value="1"/>
</dbReference>
<dbReference type="VEuPathDB" id="FungiDB:MPH_07713"/>
<dbReference type="Pfam" id="PF07942">
    <property type="entry name" value="CARME"/>
    <property type="match status" value="1"/>
</dbReference>
<sequence length="270" mass="30396">MISFRGFFLSLSLAVLLLALAFSPVELPFRNYNGHGRIEQQDHIVKDSGTALPSHKTLVVEHVTVLTVAGPSAATKHSAFDKEEVRLMQTLEKGNGKWDATHPRYRLLAALKGYLLYQPRSKADLNKWRDAYKRLPRKQKVFVESRVRYSKKLNSVEHLVDKNAQVAHAIVKNGLEFYGVDMQELEDFVDETKDEPTNDSKTSVLQAMKHFVRDWSDEGLHERQPTFPCILNVIQNKFPAKLQSETASPVKVLVPGAGLGRLAHEIASLG</sequence>
<dbReference type="STRING" id="1126212.K2QYT9"/>
<dbReference type="PANTHER" id="PTHR12303">
    <property type="entry name" value="CARNOSINE N-METHYLTRANSFERASE"/>
    <property type="match status" value="1"/>
</dbReference>
<keyword evidence="1" id="KW-0732">Signal</keyword>
<evidence type="ECO:0000313" key="3">
    <source>
        <dbReference type="Proteomes" id="UP000007129"/>
    </source>
</evidence>
<dbReference type="HOGENOM" id="CLU_1032687_0_0_1"/>
<dbReference type="OrthoDB" id="978at2759"/>
<feature type="signal peptide" evidence="1">
    <location>
        <begin position="1"/>
        <end position="21"/>
    </location>
</feature>
<feature type="chain" id="PRO_5003863871" evidence="1">
    <location>
        <begin position="22"/>
        <end position="270"/>
    </location>
</feature>
<dbReference type="InParanoid" id="K2QYT9"/>
<evidence type="ECO:0000256" key="1">
    <source>
        <dbReference type="SAM" id="SignalP"/>
    </source>
</evidence>
<gene>
    <name evidence="2" type="ORF">MPH_07713</name>
</gene>
<name>K2QYT9_MACPH</name>
<reference evidence="2 3" key="1">
    <citation type="journal article" date="2012" name="BMC Genomics">
        <title>Tools to kill: Genome of one of the most destructive plant pathogenic fungi Macrophomina phaseolina.</title>
        <authorList>
            <person name="Islam M.S."/>
            <person name="Haque M.S."/>
            <person name="Islam M.M."/>
            <person name="Emdad E.M."/>
            <person name="Halim A."/>
            <person name="Hossen Q.M.M."/>
            <person name="Hossain M.Z."/>
            <person name="Ahmed B."/>
            <person name="Rahim S."/>
            <person name="Rahman M.S."/>
            <person name="Alam M.M."/>
            <person name="Hou S."/>
            <person name="Wan X."/>
            <person name="Saito J.A."/>
            <person name="Alam M."/>
        </authorList>
    </citation>
    <scope>NUCLEOTIDE SEQUENCE [LARGE SCALE GENOMIC DNA]</scope>
    <source>
        <strain evidence="2 3">MS6</strain>
    </source>
</reference>
<dbReference type="SMR" id="K2QYT9"/>
<dbReference type="Proteomes" id="UP000007129">
    <property type="component" value="Unassembled WGS sequence"/>
</dbReference>
<feature type="non-terminal residue" evidence="2">
    <location>
        <position position="270"/>
    </location>
</feature>
<evidence type="ECO:0000313" key="2">
    <source>
        <dbReference type="EMBL" id="EKG15116.1"/>
    </source>
</evidence>
<proteinExistence type="predicted"/>
<comment type="caution">
    <text evidence="2">The sequence shown here is derived from an EMBL/GenBank/DDBJ whole genome shotgun (WGS) entry which is preliminary data.</text>
</comment>
<dbReference type="EMBL" id="AHHD01000329">
    <property type="protein sequence ID" value="EKG15116.1"/>
    <property type="molecule type" value="Genomic_DNA"/>
</dbReference>
<dbReference type="AlphaFoldDB" id="K2QYT9"/>
<organism evidence="2 3">
    <name type="scientific">Macrophomina phaseolina (strain MS6)</name>
    <name type="common">Charcoal rot fungus</name>
    <dbReference type="NCBI Taxonomy" id="1126212"/>
    <lineage>
        <taxon>Eukaryota</taxon>
        <taxon>Fungi</taxon>
        <taxon>Dikarya</taxon>
        <taxon>Ascomycota</taxon>
        <taxon>Pezizomycotina</taxon>
        <taxon>Dothideomycetes</taxon>
        <taxon>Dothideomycetes incertae sedis</taxon>
        <taxon>Botryosphaeriales</taxon>
        <taxon>Botryosphaeriaceae</taxon>
        <taxon>Macrophomina</taxon>
    </lineage>
</organism>
<dbReference type="InterPro" id="IPR012901">
    <property type="entry name" value="CARME"/>
</dbReference>
<protein>
    <submittedName>
        <fullName evidence="2">N2227-like protein</fullName>
    </submittedName>
</protein>
<accession>K2QYT9</accession>